<dbReference type="EMBL" id="LAZR01005710">
    <property type="protein sequence ID" value="KKM97756.1"/>
    <property type="molecule type" value="Genomic_DNA"/>
</dbReference>
<gene>
    <name evidence="1" type="ORF">LCGC14_1164660</name>
</gene>
<comment type="caution">
    <text evidence="1">The sequence shown here is derived from an EMBL/GenBank/DDBJ whole genome shotgun (WGS) entry which is preliminary data.</text>
</comment>
<reference evidence="1" key="1">
    <citation type="journal article" date="2015" name="Nature">
        <title>Complex archaea that bridge the gap between prokaryotes and eukaryotes.</title>
        <authorList>
            <person name="Spang A."/>
            <person name="Saw J.H."/>
            <person name="Jorgensen S.L."/>
            <person name="Zaremba-Niedzwiedzka K."/>
            <person name="Martijn J."/>
            <person name="Lind A.E."/>
            <person name="van Eijk R."/>
            <person name="Schleper C."/>
            <person name="Guy L."/>
            <person name="Ettema T.J."/>
        </authorList>
    </citation>
    <scope>NUCLEOTIDE SEQUENCE</scope>
</reference>
<sequence>MKNDTLYNCSLCKKDYPRKKVQVINGVVKCKLCKQKKRLEIRESFKRNVFGVRKRVDIIKEQKEKRKIKRAEKEVTRQAIKEERERKRRNKPVKSNLLPIKEKIRTFSYLSLEEKRLLYKKYLKQGYNPETSNLKIKKCVDYMTNLREKLRMNKVPEEKILNRFKEEFAKLIMED</sequence>
<proteinExistence type="predicted"/>
<name>A0A0F9MEI3_9ZZZZ</name>
<accession>A0A0F9MEI3</accession>
<dbReference type="AlphaFoldDB" id="A0A0F9MEI3"/>
<organism evidence="1">
    <name type="scientific">marine sediment metagenome</name>
    <dbReference type="NCBI Taxonomy" id="412755"/>
    <lineage>
        <taxon>unclassified sequences</taxon>
        <taxon>metagenomes</taxon>
        <taxon>ecological metagenomes</taxon>
    </lineage>
</organism>
<evidence type="ECO:0000313" key="1">
    <source>
        <dbReference type="EMBL" id="KKM97756.1"/>
    </source>
</evidence>
<protein>
    <submittedName>
        <fullName evidence="1">Uncharacterized protein</fullName>
    </submittedName>
</protein>